<comment type="caution">
    <text evidence="2">The sequence shown here is derived from an EMBL/GenBank/DDBJ whole genome shotgun (WGS) entry which is preliminary data.</text>
</comment>
<dbReference type="Pfam" id="PF15868">
    <property type="entry name" value="MBF2"/>
    <property type="match status" value="1"/>
</dbReference>
<accession>A0A834HU14</accession>
<evidence type="ECO:0000313" key="3">
    <source>
        <dbReference type="Proteomes" id="UP000625711"/>
    </source>
</evidence>
<reference evidence="2" key="1">
    <citation type="submission" date="2020-08" db="EMBL/GenBank/DDBJ databases">
        <title>Genome sequencing and assembly of the red palm weevil Rhynchophorus ferrugineus.</title>
        <authorList>
            <person name="Dias G.B."/>
            <person name="Bergman C.M."/>
            <person name="Manee M."/>
        </authorList>
    </citation>
    <scope>NUCLEOTIDE SEQUENCE</scope>
    <source>
        <strain evidence="2">AA-2017</strain>
        <tissue evidence="2">Whole larva</tissue>
    </source>
</reference>
<name>A0A834HU14_RHYFE</name>
<dbReference type="PANTHER" id="PTHR37685:SF1">
    <property type="entry name" value="GEO11136P1-RELATED"/>
    <property type="match status" value="1"/>
</dbReference>
<feature type="signal peptide" evidence="1">
    <location>
        <begin position="1"/>
        <end position="22"/>
    </location>
</feature>
<dbReference type="Proteomes" id="UP000625711">
    <property type="component" value="Unassembled WGS sequence"/>
</dbReference>
<keyword evidence="1" id="KW-0732">Signal</keyword>
<feature type="chain" id="PRO_5032318919" evidence="1">
    <location>
        <begin position="23"/>
        <end position="230"/>
    </location>
</feature>
<gene>
    <name evidence="2" type="ORF">GWI33_020708</name>
</gene>
<dbReference type="EMBL" id="JAACXV010014582">
    <property type="protein sequence ID" value="KAF7265971.1"/>
    <property type="molecule type" value="Genomic_DNA"/>
</dbReference>
<dbReference type="OrthoDB" id="8192785at2759"/>
<dbReference type="InterPro" id="IPR031734">
    <property type="entry name" value="MBF2"/>
</dbReference>
<dbReference type="PANTHER" id="PTHR37685">
    <property type="entry name" value="GEO11136P1-RELATED"/>
    <property type="match status" value="1"/>
</dbReference>
<evidence type="ECO:0000256" key="1">
    <source>
        <dbReference type="SAM" id="SignalP"/>
    </source>
</evidence>
<organism evidence="2 3">
    <name type="scientific">Rhynchophorus ferrugineus</name>
    <name type="common">Red palm weevil</name>
    <name type="synonym">Curculio ferrugineus</name>
    <dbReference type="NCBI Taxonomy" id="354439"/>
    <lineage>
        <taxon>Eukaryota</taxon>
        <taxon>Metazoa</taxon>
        <taxon>Ecdysozoa</taxon>
        <taxon>Arthropoda</taxon>
        <taxon>Hexapoda</taxon>
        <taxon>Insecta</taxon>
        <taxon>Pterygota</taxon>
        <taxon>Neoptera</taxon>
        <taxon>Endopterygota</taxon>
        <taxon>Coleoptera</taxon>
        <taxon>Polyphaga</taxon>
        <taxon>Cucujiformia</taxon>
        <taxon>Curculionidae</taxon>
        <taxon>Dryophthorinae</taxon>
        <taxon>Rhynchophorus</taxon>
    </lineage>
</organism>
<protein>
    <submittedName>
        <fullName evidence="2">Uncharacterized protein</fullName>
    </submittedName>
</protein>
<proteinExistence type="predicted"/>
<sequence>MLQLNFVVCVSLLTFGLLLASGQQYVPVQILVPVNSSYSTYFNYSVYSPQANYTKYGYIPPTSGLNYTNYGSLYPTSGLNYTNFGYVSPIYRQNYTNYTWNNYTKQFEPASYYINQFPGYNVSVPSNYNATQDGHLFVGYIQPNDKLLFNQTYRREKSWFSGRELTLTYPPGESTRFELISAIRIYNRFLDGTSCRATILSGGIGSQFVEISLKSFWRKGFLYNVQIYGH</sequence>
<dbReference type="AlphaFoldDB" id="A0A834HU14"/>
<evidence type="ECO:0000313" key="2">
    <source>
        <dbReference type="EMBL" id="KAF7265971.1"/>
    </source>
</evidence>
<keyword evidence="3" id="KW-1185">Reference proteome</keyword>